<dbReference type="STRING" id="586411.SAMN05216187_101245"/>
<reference evidence="3" key="1">
    <citation type="submission" date="2016-10" db="EMBL/GenBank/DDBJ databases">
        <authorList>
            <person name="de Groot N.N."/>
        </authorList>
    </citation>
    <scope>NUCLEOTIDE SEQUENCE [LARGE SCALE GENOMIC DNA]</scope>
    <source>
        <strain evidence="3">CGMCC 1.8911</strain>
    </source>
</reference>
<dbReference type="EMBL" id="JAGGKN010000002">
    <property type="protein sequence ID" value="MBP1951917.1"/>
    <property type="molecule type" value="Genomic_DNA"/>
</dbReference>
<dbReference type="EMBL" id="FNFI01000001">
    <property type="protein sequence ID" value="SDJ62189.1"/>
    <property type="molecule type" value="Genomic_DNA"/>
</dbReference>
<keyword evidence="1" id="KW-0812">Transmembrane</keyword>
<name>A0A1G8V892_9STAP</name>
<organism evidence="3 4">
    <name type="scientific">Jeotgalicoccus aerolatus</name>
    <dbReference type="NCBI Taxonomy" id="709510"/>
    <lineage>
        <taxon>Bacteria</taxon>
        <taxon>Bacillati</taxon>
        <taxon>Bacillota</taxon>
        <taxon>Bacilli</taxon>
        <taxon>Bacillales</taxon>
        <taxon>Staphylococcaceae</taxon>
        <taxon>Jeotgalicoccus</taxon>
    </lineage>
</organism>
<keyword evidence="1" id="KW-1133">Transmembrane helix</keyword>
<evidence type="ECO:0000256" key="1">
    <source>
        <dbReference type="SAM" id="Phobius"/>
    </source>
</evidence>
<evidence type="ECO:0000313" key="3">
    <source>
        <dbReference type="EMBL" id="SDJ62189.1"/>
    </source>
</evidence>
<dbReference type="Proteomes" id="UP000242700">
    <property type="component" value="Unassembled WGS sequence"/>
</dbReference>
<reference evidence="2 5" key="3">
    <citation type="submission" date="2021-03" db="EMBL/GenBank/DDBJ databases">
        <title>Genomic Encyclopedia of Type Strains, Phase IV (KMG-IV): sequencing the most valuable type-strain genomes for metagenomic binning, comparative biology and taxonomic classification.</title>
        <authorList>
            <person name="Goeker M."/>
        </authorList>
    </citation>
    <scope>NUCLEOTIDE SEQUENCE [LARGE SCALE GENOMIC DNA]</scope>
    <source>
        <strain evidence="2 5">DSM 22420</strain>
    </source>
</reference>
<evidence type="ECO:0000313" key="5">
    <source>
        <dbReference type="Proteomes" id="UP001519348"/>
    </source>
</evidence>
<dbReference type="AlphaFoldDB" id="A0A1G8V892"/>
<dbReference type="Proteomes" id="UP001519348">
    <property type="component" value="Unassembled WGS sequence"/>
</dbReference>
<dbReference type="RefSeq" id="WP_092594843.1">
    <property type="nucleotide sequence ID" value="NZ_BMCN01000001.1"/>
</dbReference>
<keyword evidence="1" id="KW-0472">Membrane</keyword>
<gene>
    <name evidence="2" type="ORF">J2Z27_000952</name>
    <name evidence="3" type="ORF">SAMN05216187_101245</name>
</gene>
<protein>
    <submittedName>
        <fullName evidence="2">Threonine/homoserine/homoserine lactone efflux protein</fullName>
    </submittedName>
</protein>
<feature type="transmembrane region" description="Helical" evidence="1">
    <location>
        <begin position="30"/>
        <end position="49"/>
    </location>
</feature>
<accession>A0A1G8V892</accession>
<evidence type="ECO:0000313" key="4">
    <source>
        <dbReference type="Proteomes" id="UP000242700"/>
    </source>
</evidence>
<evidence type="ECO:0000313" key="2">
    <source>
        <dbReference type="EMBL" id="MBP1951917.1"/>
    </source>
</evidence>
<reference evidence="4" key="2">
    <citation type="submission" date="2016-10" db="EMBL/GenBank/DDBJ databases">
        <authorList>
            <person name="Varghese N."/>
            <person name="Submissions S."/>
        </authorList>
    </citation>
    <scope>NUCLEOTIDE SEQUENCE [LARGE SCALE GENOMIC DNA]</scope>
    <source>
        <strain evidence="4">CGMCC 1.8911</strain>
    </source>
</reference>
<sequence length="63" mass="6829">MAKVFCIVLIVLGFASLINGATLLSSNLLLAAVNIFAALILLYAGFSTLKSRKENKREEQKDS</sequence>
<keyword evidence="5" id="KW-1185">Reference proteome</keyword>
<proteinExistence type="predicted"/>